<dbReference type="AlphaFoldDB" id="A0A1P8JXH2"/>
<dbReference type="STRING" id="1842727.RD110_15675"/>
<accession>A0A1P8JXH2</accession>
<gene>
    <name evidence="1" type="ORF">RD110_15675</name>
</gene>
<protein>
    <submittedName>
        <fullName evidence="1">Uncharacterized protein</fullName>
    </submittedName>
</protein>
<dbReference type="Pfam" id="PF21825">
    <property type="entry name" value="crAss001_48"/>
    <property type="match status" value="1"/>
</dbReference>
<name>A0A1P8JXH2_9BURK</name>
<sequence length="179" mass="19771">MNMDTSNLPQWKCHKVVRAAKIDSVTVGHFSGAKLYLAGVPDPIDVSEEWQTKHAPRAGGYFVVYDDSYSSFSPAKAFEEGYTLQLPVAGPIMRNGAAADPEKFGEVVIDSAAPRALAAHQQRVIDEKKDLDEKLQKLSAFYSTPIFHGLPESEQTRLLRQGVAMRAYSQVLGERIGEF</sequence>
<reference evidence="1 2" key="1">
    <citation type="submission" date="2017-01" db="EMBL/GenBank/DDBJ databases">
        <authorList>
            <person name="Mah S.A."/>
            <person name="Swanson W.J."/>
            <person name="Moy G.W."/>
            <person name="Vacquier V.D."/>
        </authorList>
    </citation>
    <scope>NUCLEOTIDE SEQUENCE [LARGE SCALE GENOMIC DNA]</scope>
    <source>
        <strain evidence="1 2">DCY110</strain>
    </source>
</reference>
<dbReference type="InterPro" id="IPR054052">
    <property type="entry name" value="Y16Q-like"/>
</dbReference>
<keyword evidence="2" id="KW-1185">Reference proteome</keyword>
<proteinExistence type="predicted"/>
<dbReference type="EMBL" id="CP019236">
    <property type="protein sequence ID" value="APW38462.1"/>
    <property type="molecule type" value="Genomic_DNA"/>
</dbReference>
<dbReference type="Proteomes" id="UP000186609">
    <property type="component" value="Chromosome"/>
</dbReference>
<dbReference type="KEGG" id="rhy:RD110_15675"/>
<evidence type="ECO:0000313" key="2">
    <source>
        <dbReference type="Proteomes" id="UP000186609"/>
    </source>
</evidence>
<evidence type="ECO:0000313" key="1">
    <source>
        <dbReference type="EMBL" id="APW38462.1"/>
    </source>
</evidence>
<organism evidence="1 2">
    <name type="scientific">Rhodoferax koreensis</name>
    <dbReference type="NCBI Taxonomy" id="1842727"/>
    <lineage>
        <taxon>Bacteria</taxon>
        <taxon>Pseudomonadati</taxon>
        <taxon>Pseudomonadota</taxon>
        <taxon>Betaproteobacteria</taxon>
        <taxon>Burkholderiales</taxon>
        <taxon>Comamonadaceae</taxon>
        <taxon>Rhodoferax</taxon>
    </lineage>
</organism>